<feature type="transmembrane region" description="Helical" evidence="1">
    <location>
        <begin position="71"/>
        <end position="91"/>
    </location>
</feature>
<sequence length="133" mass="14387">MPSFGFDLVPVVEHALRAWWMRLVRDAVLTARVLLYLLLNFQATLVVLAVFLVVSLVLAVNGAMARADGPVAARPVLIAFMVGLVVFPFLLAACTGGSTGGSGDYYGGLDGASSRSRTATERRCWPVCWCWPR</sequence>
<dbReference type="AlphaFoldDB" id="A0A7W3MWI9"/>
<dbReference type="Proteomes" id="UP000539313">
    <property type="component" value="Unassembled WGS sequence"/>
</dbReference>
<accession>A0A7W3MWI9</accession>
<evidence type="ECO:0000313" key="2">
    <source>
        <dbReference type="EMBL" id="MBA9003213.1"/>
    </source>
</evidence>
<keyword evidence="1" id="KW-1133">Transmembrane helix</keyword>
<organism evidence="2 3">
    <name type="scientific">Thermomonospora cellulosilytica</name>
    <dbReference type="NCBI Taxonomy" id="1411118"/>
    <lineage>
        <taxon>Bacteria</taxon>
        <taxon>Bacillati</taxon>
        <taxon>Actinomycetota</taxon>
        <taxon>Actinomycetes</taxon>
        <taxon>Streptosporangiales</taxon>
        <taxon>Thermomonosporaceae</taxon>
        <taxon>Thermomonospora</taxon>
    </lineage>
</organism>
<keyword evidence="3" id="KW-1185">Reference proteome</keyword>
<reference evidence="2 3" key="1">
    <citation type="submission" date="2020-08" db="EMBL/GenBank/DDBJ databases">
        <title>Sequencing the genomes of 1000 actinobacteria strains.</title>
        <authorList>
            <person name="Klenk H.-P."/>
        </authorList>
    </citation>
    <scope>NUCLEOTIDE SEQUENCE [LARGE SCALE GENOMIC DNA]</scope>
    <source>
        <strain evidence="2 3">DSM 45823</strain>
    </source>
</reference>
<comment type="caution">
    <text evidence="2">The sequence shown here is derived from an EMBL/GenBank/DDBJ whole genome shotgun (WGS) entry which is preliminary data.</text>
</comment>
<keyword evidence="1" id="KW-0812">Transmembrane</keyword>
<feature type="transmembrane region" description="Helical" evidence="1">
    <location>
        <begin position="33"/>
        <end position="59"/>
    </location>
</feature>
<dbReference type="EMBL" id="JACJII010000001">
    <property type="protein sequence ID" value="MBA9003213.1"/>
    <property type="molecule type" value="Genomic_DNA"/>
</dbReference>
<name>A0A7W3MWI9_9ACTN</name>
<evidence type="ECO:0000256" key="1">
    <source>
        <dbReference type="SAM" id="Phobius"/>
    </source>
</evidence>
<protein>
    <submittedName>
        <fullName evidence="2">Uncharacterized protein</fullName>
    </submittedName>
</protein>
<keyword evidence="1" id="KW-0472">Membrane</keyword>
<proteinExistence type="predicted"/>
<gene>
    <name evidence="2" type="ORF">HNR21_002095</name>
</gene>
<evidence type="ECO:0000313" key="3">
    <source>
        <dbReference type="Proteomes" id="UP000539313"/>
    </source>
</evidence>